<feature type="region of interest" description="Disordered" evidence="1">
    <location>
        <begin position="242"/>
        <end position="262"/>
    </location>
</feature>
<comment type="caution">
    <text evidence="2">The sequence shown here is derived from an EMBL/GenBank/DDBJ whole genome shotgun (WGS) entry which is preliminary data.</text>
</comment>
<reference evidence="2 3" key="1">
    <citation type="journal article" date="2018" name="Plant J.">
        <title>Genome sequences of Chlorella sorokiniana UTEX 1602 and Micractinium conductrix SAG 241.80: implications to maltose excretion by a green alga.</title>
        <authorList>
            <person name="Arriola M.B."/>
            <person name="Velmurugan N."/>
            <person name="Zhang Y."/>
            <person name="Plunkett M.H."/>
            <person name="Hondzo H."/>
            <person name="Barney B.M."/>
        </authorList>
    </citation>
    <scope>NUCLEOTIDE SEQUENCE [LARGE SCALE GENOMIC DNA]</scope>
    <source>
        <strain evidence="3">UTEX 1602</strain>
    </source>
</reference>
<keyword evidence="3" id="KW-1185">Reference proteome</keyword>
<evidence type="ECO:0000313" key="3">
    <source>
        <dbReference type="Proteomes" id="UP000239899"/>
    </source>
</evidence>
<name>A0A2P6U3L2_CHLSO</name>
<accession>A0A2P6U3L2</accession>
<dbReference type="EMBL" id="LHPG02000001">
    <property type="protein sequence ID" value="PRW60907.1"/>
    <property type="molecule type" value="Genomic_DNA"/>
</dbReference>
<evidence type="ECO:0000313" key="2">
    <source>
        <dbReference type="EMBL" id="PRW60907.1"/>
    </source>
</evidence>
<feature type="region of interest" description="Disordered" evidence="1">
    <location>
        <begin position="13"/>
        <end position="34"/>
    </location>
</feature>
<protein>
    <submittedName>
        <fullName evidence="2">PWWP domain</fullName>
    </submittedName>
</protein>
<evidence type="ECO:0000256" key="1">
    <source>
        <dbReference type="SAM" id="MobiDB-lite"/>
    </source>
</evidence>
<feature type="compositionally biased region" description="Basic residues" evidence="1">
    <location>
        <begin position="153"/>
        <end position="169"/>
    </location>
</feature>
<organism evidence="2 3">
    <name type="scientific">Chlorella sorokiniana</name>
    <name type="common">Freshwater green alga</name>
    <dbReference type="NCBI Taxonomy" id="3076"/>
    <lineage>
        <taxon>Eukaryota</taxon>
        <taxon>Viridiplantae</taxon>
        <taxon>Chlorophyta</taxon>
        <taxon>core chlorophytes</taxon>
        <taxon>Trebouxiophyceae</taxon>
        <taxon>Chlorellales</taxon>
        <taxon>Chlorellaceae</taxon>
        <taxon>Chlorella clade</taxon>
        <taxon>Chlorella</taxon>
    </lineage>
</organism>
<dbReference type="AlphaFoldDB" id="A0A2P6U3L2"/>
<gene>
    <name evidence="2" type="ORF">C2E21_0308</name>
</gene>
<proteinExistence type="predicted"/>
<dbReference type="Proteomes" id="UP000239899">
    <property type="component" value="Unassembled WGS sequence"/>
</dbReference>
<sequence length="345" mass="36434">MDAVHVTTQLVPGACARGSPEPAAPPAPHPAQAVDAPAACSDISDQQLLAVTDTASLTADQLDRRHHLLRHSLPDEVRGEGVLVHFEAASVHEAVKMIKKMSQRDLQAKFRLVYGAKTFSNNNNWLRRKLFEAIGVDPAKGAVKKTSAAGGGGRRRRGGARGAAKRAPAKRAPKVVAAADWFPAYAYGEQYAHAYGEQFEEEYGYAEEEAASEDEGVCEALLALGAAADALEESCSEVSAPSVSVAPVEPTPASTADDKEPCQAGGSAAFRRLLLEQAEVQATALPPPAAMAEWMALLQQQAAAAGAWPHHPFLAGWQPMPLVHPGMLGALLHQPASVPPLFTSK</sequence>
<feature type="compositionally biased region" description="Low complexity" evidence="1">
    <location>
        <begin position="242"/>
        <end position="254"/>
    </location>
</feature>
<dbReference type="OrthoDB" id="515429at2759"/>
<feature type="region of interest" description="Disordered" evidence="1">
    <location>
        <begin position="144"/>
        <end position="169"/>
    </location>
</feature>